<dbReference type="Proteomes" id="UP000294593">
    <property type="component" value="Unassembled WGS sequence"/>
</dbReference>
<dbReference type="PANTHER" id="PTHR46394:SF1">
    <property type="entry name" value="PNPLA DOMAIN-CONTAINING PROTEIN"/>
    <property type="match status" value="1"/>
</dbReference>
<keyword evidence="2" id="KW-0378">Hydrolase</keyword>
<evidence type="ECO:0000256" key="1">
    <source>
        <dbReference type="ARBA" id="ARBA00023098"/>
    </source>
</evidence>
<comment type="caution">
    <text evidence="4">The sequence shown here is derived from an EMBL/GenBank/DDBJ whole genome shotgun (WGS) entry which is preliminary data.</text>
</comment>
<accession>A0A4R6RCC9</accession>
<dbReference type="EMBL" id="SNXW01000004">
    <property type="protein sequence ID" value="TDP83724.1"/>
    <property type="molecule type" value="Genomic_DNA"/>
</dbReference>
<gene>
    <name evidence="4" type="ORF">EV672_104102</name>
</gene>
<evidence type="ECO:0000259" key="3">
    <source>
        <dbReference type="PROSITE" id="PS51635"/>
    </source>
</evidence>
<dbReference type="Pfam" id="PF01734">
    <property type="entry name" value="Patatin"/>
    <property type="match status" value="1"/>
</dbReference>
<reference evidence="4 5" key="1">
    <citation type="submission" date="2019-03" db="EMBL/GenBank/DDBJ databases">
        <title>Genomic Encyclopedia of Type Strains, Phase IV (KMG-IV): sequencing the most valuable type-strain genomes for metagenomic binning, comparative biology and taxonomic classification.</title>
        <authorList>
            <person name="Goeker M."/>
        </authorList>
    </citation>
    <scope>NUCLEOTIDE SEQUENCE [LARGE SCALE GENOMIC DNA]</scope>
    <source>
        <strain evidence="4 5">DSM 11901</strain>
    </source>
</reference>
<keyword evidence="5" id="KW-1185">Reference proteome</keyword>
<dbReference type="InterPro" id="IPR052580">
    <property type="entry name" value="Lipid_Hydrolase"/>
</dbReference>
<feature type="short sequence motif" description="DGA/G" evidence="2">
    <location>
        <begin position="323"/>
        <end position="325"/>
    </location>
</feature>
<feature type="short sequence motif" description="GXSXG" evidence="2">
    <location>
        <begin position="77"/>
        <end position="81"/>
    </location>
</feature>
<dbReference type="InterPro" id="IPR016035">
    <property type="entry name" value="Acyl_Trfase/lysoPLipase"/>
</dbReference>
<feature type="active site" description="Nucleophile" evidence="2">
    <location>
        <position position="79"/>
    </location>
</feature>
<dbReference type="PROSITE" id="PS51635">
    <property type="entry name" value="PNPLA"/>
    <property type="match status" value="1"/>
</dbReference>
<dbReference type="PANTHER" id="PTHR46394">
    <property type="entry name" value="ANNEXIN"/>
    <property type="match status" value="1"/>
</dbReference>
<dbReference type="RefSeq" id="WP_166643513.1">
    <property type="nucleotide sequence ID" value="NZ_SNXW01000004.1"/>
</dbReference>
<proteinExistence type="predicted"/>
<sequence length="451" mass="50294">MNTPNLPVTAADFLHHIQDLNASVQALQANTYSDLIDADGHQYIDLVMEGGGTLGLALLGYLHVLESAGLRFIGIGGTSAGAISAIALAAANTPARTRVDTLIAALANMPMAEFVDGRKDGDTDAMEALQAWLDGDASTFRKVWKTTQVLDNLSEIHALNRGVVFQRWMDSLLRGMNQGQPMTVKGLRERMNALPPLRVRDSVDPEDFRSLPKDAPLWEDIKGVRHYLVRKQRDQLCVVTADISTETKVHLPQMAELYWPQPDEVNVADFARASMSIPGFFATFQLPSLPADDATRALWQQHTTWPDRCYSGNFLPKTHHFVDGGVLSNFPIDAFHNTSRVPLRPTLGVKLQWDEHNIEIKGLPSVIGGAFNTARHAMDNEFIKHNPDYKRLVGYIDTGKISWLDFGMARDTKLALFRLGAESAIDFLKNFDWEDYKRVRRTLVEAFADRA</sequence>
<organism evidence="4 5">
    <name type="scientific">Aquabacterium commune</name>
    <dbReference type="NCBI Taxonomy" id="70586"/>
    <lineage>
        <taxon>Bacteria</taxon>
        <taxon>Pseudomonadati</taxon>
        <taxon>Pseudomonadota</taxon>
        <taxon>Betaproteobacteria</taxon>
        <taxon>Burkholderiales</taxon>
        <taxon>Aquabacterium</taxon>
    </lineage>
</organism>
<evidence type="ECO:0000313" key="5">
    <source>
        <dbReference type="Proteomes" id="UP000294593"/>
    </source>
</evidence>
<name>A0A4R6RCC9_9BURK</name>
<keyword evidence="2" id="KW-0442">Lipid degradation</keyword>
<feature type="active site" description="Proton acceptor" evidence="2">
    <location>
        <position position="323"/>
    </location>
</feature>
<feature type="domain" description="PNPLA" evidence="3">
    <location>
        <begin position="46"/>
        <end position="336"/>
    </location>
</feature>
<dbReference type="Gene3D" id="3.40.1090.10">
    <property type="entry name" value="Cytosolic phospholipase A2 catalytic domain"/>
    <property type="match status" value="1"/>
</dbReference>
<dbReference type="InterPro" id="IPR002641">
    <property type="entry name" value="PNPLA_dom"/>
</dbReference>
<dbReference type="AlphaFoldDB" id="A0A4R6RCC9"/>
<dbReference type="SUPFAM" id="SSF52151">
    <property type="entry name" value="FabD/lysophospholipase-like"/>
    <property type="match status" value="1"/>
</dbReference>
<evidence type="ECO:0000313" key="4">
    <source>
        <dbReference type="EMBL" id="TDP83724.1"/>
    </source>
</evidence>
<dbReference type="GO" id="GO:0016787">
    <property type="term" value="F:hydrolase activity"/>
    <property type="evidence" value="ECO:0007669"/>
    <property type="project" value="UniProtKB-UniRule"/>
</dbReference>
<keyword evidence="1 2" id="KW-0443">Lipid metabolism</keyword>
<evidence type="ECO:0000256" key="2">
    <source>
        <dbReference type="PROSITE-ProRule" id="PRU01161"/>
    </source>
</evidence>
<protein>
    <submittedName>
        <fullName evidence="4">NTE family protein</fullName>
    </submittedName>
</protein>
<feature type="short sequence motif" description="GXGXXG" evidence="2">
    <location>
        <begin position="50"/>
        <end position="55"/>
    </location>
</feature>
<dbReference type="GO" id="GO:0016042">
    <property type="term" value="P:lipid catabolic process"/>
    <property type="evidence" value="ECO:0007669"/>
    <property type="project" value="UniProtKB-UniRule"/>
</dbReference>